<dbReference type="InterPro" id="IPR019412">
    <property type="entry name" value="IML2/TPR_39"/>
</dbReference>
<comment type="caution">
    <text evidence="1">The sequence shown here is derived from an EMBL/GenBank/DDBJ whole genome shotgun (WGS) entry which is preliminary data.</text>
</comment>
<evidence type="ECO:0000313" key="1">
    <source>
        <dbReference type="EMBL" id="KAJ8923725.1"/>
    </source>
</evidence>
<keyword evidence="2" id="KW-1185">Reference proteome</keyword>
<proteinExistence type="predicted"/>
<organism evidence="1 2">
    <name type="scientific">Exocentrus adspersus</name>
    <dbReference type="NCBI Taxonomy" id="1586481"/>
    <lineage>
        <taxon>Eukaryota</taxon>
        <taxon>Metazoa</taxon>
        <taxon>Ecdysozoa</taxon>
        <taxon>Arthropoda</taxon>
        <taxon>Hexapoda</taxon>
        <taxon>Insecta</taxon>
        <taxon>Pterygota</taxon>
        <taxon>Neoptera</taxon>
        <taxon>Endopterygota</taxon>
        <taxon>Coleoptera</taxon>
        <taxon>Polyphaga</taxon>
        <taxon>Cucujiformia</taxon>
        <taxon>Chrysomeloidea</taxon>
        <taxon>Cerambycidae</taxon>
        <taxon>Lamiinae</taxon>
        <taxon>Acanthocinini</taxon>
        <taxon>Exocentrus</taxon>
    </lineage>
</organism>
<evidence type="ECO:0008006" key="3">
    <source>
        <dbReference type="Google" id="ProtNLM"/>
    </source>
</evidence>
<dbReference type="PANTHER" id="PTHR31859">
    <property type="entry name" value="TETRATRICOPEPTIDE REPEAT PROTEIN 39 FAMILY MEMBER"/>
    <property type="match status" value="1"/>
</dbReference>
<dbReference type="AlphaFoldDB" id="A0AAV8WAS5"/>
<dbReference type="PANTHER" id="PTHR31859:SF9">
    <property type="entry name" value="TETRATRICOPEPTIDE REPEAT PROTEIN 39B"/>
    <property type="match status" value="1"/>
</dbReference>
<name>A0AAV8WAS5_9CUCU</name>
<dbReference type="Gene3D" id="1.25.40.10">
    <property type="entry name" value="Tetratricopeptide repeat domain"/>
    <property type="match status" value="1"/>
</dbReference>
<dbReference type="Pfam" id="PF10300">
    <property type="entry name" value="Iml2-TPR_39"/>
    <property type="match status" value="1"/>
</dbReference>
<sequence length="549" mass="63778">MVNLGIVAFEINAQTMIDTYDNSDSDVEDQDEEFEDAEDMPVANVSMYHSLGHSVFLFLEAILTFEHQAIVTASKALKHSLVVCNRYRKKNTIGESLGKMVKKTNFEQYTEEEAHGELCHAECLLLKSMLTFMEDETLGSFIKAGIKIRSCYNSYKDCQQILLKRRWENENKLHFESGVKMGIGTFNLMISMLPSRVIKLLEFIGFSGNKQKGLEDLLEGYKMEGLRQILCIMNILGYNLIVLHVLSHREGDTKICEEILQKQLKKHPDGVWFLFFQGRLDFIRGRLDESIKWYTKSWKSQNLWPQFHHVLRTEWREALTYSTYLREQSKWSRSLYSYQKVAIMCMIKDDLTASDLADMDKLMKDVPKYKQRIAGKSLPMEKFAVKKAERYFNQGQTLVLPVIELMFLWNLFKILKNFTLATKIYKIIDKALIDLDFNMKSSRYHYDNKALILLLKGACLRHMGSPLQALQCLENVISLQKDIVEDTYLVPYAIVELALVEWQNGNQEKAVLALEDAKKNYTGYSLESRLHFRIHTALSEFKAELKSRN</sequence>
<gene>
    <name evidence="1" type="ORF">NQ315_010306</name>
</gene>
<reference evidence="1 2" key="1">
    <citation type="journal article" date="2023" name="Insect Mol. Biol.">
        <title>Genome sequencing provides insights into the evolution of gene families encoding plant cell wall-degrading enzymes in longhorned beetles.</title>
        <authorList>
            <person name="Shin N.R."/>
            <person name="Okamura Y."/>
            <person name="Kirsch R."/>
            <person name="Pauchet Y."/>
        </authorList>
    </citation>
    <scope>NUCLEOTIDE SEQUENCE [LARGE SCALE GENOMIC DNA]</scope>
    <source>
        <strain evidence="1">EAD_L_NR</strain>
    </source>
</reference>
<dbReference type="Proteomes" id="UP001159042">
    <property type="component" value="Unassembled WGS sequence"/>
</dbReference>
<evidence type="ECO:0000313" key="2">
    <source>
        <dbReference type="Proteomes" id="UP001159042"/>
    </source>
</evidence>
<dbReference type="EMBL" id="JANEYG010000004">
    <property type="protein sequence ID" value="KAJ8923725.1"/>
    <property type="molecule type" value="Genomic_DNA"/>
</dbReference>
<dbReference type="SUPFAM" id="SSF48452">
    <property type="entry name" value="TPR-like"/>
    <property type="match status" value="1"/>
</dbReference>
<accession>A0AAV8WAS5</accession>
<dbReference type="InterPro" id="IPR011990">
    <property type="entry name" value="TPR-like_helical_dom_sf"/>
</dbReference>
<protein>
    <recommendedName>
        <fullName evidence="3">Tetratricopeptide repeat protein 39B</fullName>
    </recommendedName>
</protein>